<evidence type="ECO:0000313" key="1">
    <source>
        <dbReference type="EMBL" id="MFM9329937.1"/>
    </source>
</evidence>
<comment type="caution">
    <text evidence="1">The sequence shown here is derived from an EMBL/GenBank/DDBJ whole genome shotgun (WGS) entry which is preliminary data.</text>
</comment>
<name>A0ACC7P6H2_9BACL</name>
<protein>
    <submittedName>
        <fullName evidence="1">S-layer homology domain-containing protein</fullName>
    </submittedName>
</protein>
<proteinExistence type="predicted"/>
<dbReference type="Proteomes" id="UP001631969">
    <property type="component" value="Unassembled WGS sequence"/>
</dbReference>
<sequence length="1793" mass="189354">MKRFFSKALSIMLVAALLSGMGMGLIPSSRAHAAAPGTDLLASITLKTGENVKVSSENTNRKAPLAASHDGSSYWQYGGSAANIFPTAGNTASLWVAVDLGSAQAVNEFRFDIPTSFSNVQKRMSGYEVLYSTSEEAWTNLPATNNSSASVLDWSSNAWALAKHVAVPAAVTPDDPNWGASLTPGTSAWTATSTGPLSAPVSARYVLIHFTLISGSPGTLGASGLTVLSAAGSVVSPAVIPVSASYEKGSGSTVTANLQLQGDTLAGIKAGPTVAEAVYLVMGQDYSLSAPSGGIQQVVLATGYLESLPQGTTTLGFQFTGGTIVPFELNVTSPLYSDVYMNDYGSGYALIEPSYPGMSLTVGRPAVVDAHASSGKFPIFRIVKALPGTTITGTLYGPGGAAAYSFPAVNADTQTELTVPDTVALANGTYKVSFTLTNQGGALYDTFYFTAIDRFDLYKSVTHPLHSGNANVANVSPDSWANEAYPALQLDDAGRIAYVPDYKGNRIMDYSDVGYKGGGTAIPNVPVRAKVAPLADNTQDAWQSIQDAIDYVSMYPIQEDGFRGAVYLEPGVFRISKPLTIAVSGVVLRGAGAGTPTPVVGDGSAANPYNQQIANEEEEPDTTKLIATWTLSPSYTPPANHSATGGSPYDKSMKGTMIYITGPKASTPANVTVEITDQYVGAGQNFVHVARTDDFFVGDVVSVRKAVNTNWVKAMYMDKIDGASSWLTNGTLESGFAGIPFSAERTIIAIDAATGTITFAEPLSDNLDRRWGVSTLAKSPEDNRINHVGVENIQGISHFYNTDSKPALQKYGSHYLSYNDENHAQVFVAMVNVRDGWMRNFVTYQIDSAFVTDGSSRNITVQDGYVLDPVSLMDAGERRYSIYYRKSQFMFTQRVHARYMRHAFIVDSYTSGPNVFYDSSSEYTSNASEPHFRWSSGGLYDSTTARFYLQNRWNMGTSHGWAGVNYLIYNSTGPFMVTQPQLTPNYIMGQWFDSATNRLGSATNPETGRQKTDKGTSENMTAAKMNGGMVPNFEAYEYGINKKLSPQGDRLPESLYVQQLVNSHGAKAAAVIKENTVPPIIDRSSSYKPKLRDLQVEGQTLPGFSPEVSGYSYHLPLDYDYSKPPVITAVAEPGIAVDIAYPQHNSSEPVLITLTDATGVKNFYKVSFASTPKSPIVLASDQQVDASNQNYAVNVLNPNDYAGPTSVRWAASGAVWIRMYLGEKEQTLHGVQVGFTQHATSPRTYKLRIEYSADGQNWSFVPSGTVTGGGGESAPVEWTTDGQTYYNALTLNPGSASAAENTLQTFTFDEPVKARFIRIAGNGNTTGTGNNAWSVYWRLRPLLTGGISSYAPPEAVAITGPASVIAGSAVGLQAQVTPEAALVKEVIWSSSNPSVASVDSKGNVTGHAAGDAVITATTVDGRFAAPGLLEQAAASHPIKVQAGVIEEPNEDNTGSPGSGPAMGGGQPVQTGSSSTKTLAAGQAGEVSLNGLVIVSVPSQAAAGEITLTVEQVKADLIPVLPAGSALGGGVYEVLKQGSSALTKPFALTVQFDPAKIPAGHKTALFYYDEAANAWVELKDSKVEGNTMTASTDRFGKYAVMAIQEKSGLPGTPVSFPDVSGHWAEAVIKQAAGSGILEGYPDGSFQPDRAVTRAEFAAILVKALQLPDADAAAVSFADEAAIGEWAKKPIGQAQRLGIVSGYEDGTFRPQAEVTRAEMAVMAARALGLDAAGNGAGSGFADDGQIPAWAKGAAAALKEAGLAQGKEGGAYAPADSTTRAEAVTLLLRMAAYKKQ</sequence>
<gene>
    <name evidence="1" type="ORF">ACI1P1_16700</name>
</gene>
<reference evidence="1" key="1">
    <citation type="submission" date="2024-12" db="EMBL/GenBank/DDBJ databases">
        <authorList>
            <person name="Wu N."/>
        </authorList>
    </citation>
    <scope>NUCLEOTIDE SEQUENCE</scope>
    <source>
        <strain evidence="1">P15</strain>
    </source>
</reference>
<accession>A0ACC7P6H2</accession>
<dbReference type="EMBL" id="JBJURJ010000010">
    <property type="protein sequence ID" value="MFM9329937.1"/>
    <property type="molecule type" value="Genomic_DNA"/>
</dbReference>
<organism evidence="1 2">
    <name type="scientific">Paenibacillus mesotrionivorans</name>
    <dbReference type="NCBI Taxonomy" id="3160968"/>
    <lineage>
        <taxon>Bacteria</taxon>
        <taxon>Bacillati</taxon>
        <taxon>Bacillota</taxon>
        <taxon>Bacilli</taxon>
        <taxon>Bacillales</taxon>
        <taxon>Paenibacillaceae</taxon>
        <taxon>Paenibacillus</taxon>
    </lineage>
</organism>
<evidence type="ECO:0000313" key="2">
    <source>
        <dbReference type="Proteomes" id="UP001631969"/>
    </source>
</evidence>
<keyword evidence="2" id="KW-1185">Reference proteome</keyword>